<organism evidence="7 8">
    <name type="scientific">Didymella pomorum</name>
    <dbReference type="NCBI Taxonomy" id="749634"/>
    <lineage>
        <taxon>Eukaryota</taxon>
        <taxon>Fungi</taxon>
        <taxon>Dikarya</taxon>
        <taxon>Ascomycota</taxon>
        <taxon>Pezizomycotina</taxon>
        <taxon>Dothideomycetes</taxon>
        <taxon>Pleosporomycetidae</taxon>
        <taxon>Pleosporales</taxon>
        <taxon>Pleosporineae</taxon>
        <taxon>Didymellaceae</taxon>
        <taxon>Didymella</taxon>
    </lineage>
</organism>
<evidence type="ECO:0000313" key="7">
    <source>
        <dbReference type="EMBL" id="KAJ4398627.1"/>
    </source>
</evidence>
<keyword evidence="8" id="KW-1185">Reference proteome</keyword>
<dbReference type="GO" id="GO:0004553">
    <property type="term" value="F:hydrolase activity, hydrolyzing O-glycosyl compounds"/>
    <property type="evidence" value="ECO:0007669"/>
    <property type="project" value="InterPro"/>
</dbReference>
<keyword evidence="3" id="KW-0378">Hydrolase</keyword>
<dbReference type="SUPFAM" id="SSF75005">
    <property type="entry name" value="Arabinanase/levansucrase/invertase"/>
    <property type="match status" value="1"/>
</dbReference>
<comment type="pathway">
    <text evidence="1">Glycan metabolism; L-arabinan degradation.</text>
</comment>
<dbReference type="EMBL" id="JAPEVA010000125">
    <property type="protein sequence ID" value="KAJ4398627.1"/>
    <property type="molecule type" value="Genomic_DNA"/>
</dbReference>
<dbReference type="PANTHER" id="PTHR43301">
    <property type="entry name" value="ARABINAN ENDO-1,5-ALPHA-L-ARABINOSIDASE"/>
    <property type="match status" value="1"/>
</dbReference>
<dbReference type="OrthoDB" id="195678at2759"/>
<dbReference type="InterPro" id="IPR050727">
    <property type="entry name" value="GH43_arabinanases"/>
</dbReference>
<keyword evidence="6" id="KW-0732">Signal</keyword>
<proteinExistence type="inferred from homology"/>
<evidence type="ECO:0000256" key="4">
    <source>
        <dbReference type="ARBA" id="ARBA00023295"/>
    </source>
</evidence>
<evidence type="ECO:0000256" key="3">
    <source>
        <dbReference type="ARBA" id="ARBA00022801"/>
    </source>
</evidence>
<evidence type="ECO:0000256" key="2">
    <source>
        <dbReference type="ARBA" id="ARBA00009865"/>
    </source>
</evidence>
<protein>
    <recommendedName>
        <fullName evidence="5">Endo-1,5-alpha-L-arabinanase A</fullName>
    </recommendedName>
</protein>
<sequence>MSFTKVSLTALALGLSSLLNQTHAAPSLSNGPGKPVKDPFSRDYWPAPRKITGQDLIGALGGVHIHDPSIVLGPDNHYYAFSSHGLATTSRASKKNSLEGYWEVVGQGKPSLVRSSDLTNTPQSHILTPSFRASDVHKVGDTYYCYYSVSDFGVSKSFIGLATSKTLQNGSWTDHGMVVSSNSTTLCLEGWI</sequence>
<evidence type="ECO:0000256" key="1">
    <source>
        <dbReference type="ARBA" id="ARBA00004834"/>
    </source>
</evidence>
<dbReference type="PANTHER" id="PTHR43301:SF3">
    <property type="entry name" value="ARABINAN ENDO-1,5-ALPHA-L-ARABINOSIDASE A-RELATED"/>
    <property type="match status" value="1"/>
</dbReference>
<dbReference type="Gene3D" id="2.115.10.20">
    <property type="entry name" value="Glycosyl hydrolase domain, family 43"/>
    <property type="match status" value="1"/>
</dbReference>
<comment type="similarity">
    <text evidence="2">Belongs to the glycosyl hydrolase 43 family.</text>
</comment>
<evidence type="ECO:0000313" key="8">
    <source>
        <dbReference type="Proteomes" id="UP001140510"/>
    </source>
</evidence>
<dbReference type="GO" id="GO:0005975">
    <property type="term" value="P:carbohydrate metabolic process"/>
    <property type="evidence" value="ECO:0007669"/>
    <property type="project" value="InterPro"/>
</dbReference>
<feature type="signal peptide" evidence="6">
    <location>
        <begin position="1"/>
        <end position="24"/>
    </location>
</feature>
<dbReference type="InterPro" id="IPR006710">
    <property type="entry name" value="Glyco_hydro_43"/>
</dbReference>
<dbReference type="Pfam" id="PF04616">
    <property type="entry name" value="Glyco_hydro_43"/>
    <property type="match status" value="1"/>
</dbReference>
<dbReference type="AlphaFoldDB" id="A0A9W9D3C7"/>
<keyword evidence="4" id="KW-0326">Glycosidase</keyword>
<accession>A0A9W9D3C7</accession>
<reference evidence="7" key="1">
    <citation type="submission" date="2022-10" db="EMBL/GenBank/DDBJ databases">
        <title>Tapping the CABI collections for fungal endophytes: first genome assemblies for Collariella, Neodidymelliopsis, Ascochyta clinopodiicola, Didymella pomorum, Didymosphaeria variabile, Neocosmospora piperis and Neocucurbitaria cava.</title>
        <authorList>
            <person name="Hill R."/>
        </authorList>
    </citation>
    <scope>NUCLEOTIDE SEQUENCE</scope>
    <source>
        <strain evidence="7">IMI 355091</strain>
    </source>
</reference>
<evidence type="ECO:0000256" key="6">
    <source>
        <dbReference type="SAM" id="SignalP"/>
    </source>
</evidence>
<feature type="chain" id="PRO_5040918383" description="Endo-1,5-alpha-L-arabinanase A" evidence="6">
    <location>
        <begin position="25"/>
        <end position="192"/>
    </location>
</feature>
<comment type="caution">
    <text evidence="7">The sequence shown here is derived from an EMBL/GenBank/DDBJ whole genome shotgun (WGS) entry which is preliminary data.</text>
</comment>
<dbReference type="Proteomes" id="UP001140510">
    <property type="component" value="Unassembled WGS sequence"/>
</dbReference>
<dbReference type="InterPro" id="IPR023296">
    <property type="entry name" value="Glyco_hydro_beta-prop_sf"/>
</dbReference>
<name>A0A9W9D3C7_9PLEO</name>
<evidence type="ECO:0000256" key="5">
    <source>
        <dbReference type="ARBA" id="ARBA00042202"/>
    </source>
</evidence>
<gene>
    <name evidence="7" type="ORF">N0V91_010059</name>
</gene>